<dbReference type="AlphaFoldDB" id="A0ABD6LHZ2"/>
<sequence length="52" mass="5919">MTICLNLSWKQSIIAMTADAFAEDIKRARLSGCLDCKRQNRRDEMMDISGPN</sequence>
<accession>A0ABD6LHZ2</accession>
<protein>
    <submittedName>
        <fullName evidence="1">Uncharacterized protein</fullName>
    </submittedName>
</protein>
<name>A0ABD6LHZ2_9FIRM</name>
<evidence type="ECO:0000313" key="1">
    <source>
        <dbReference type="EMBL" id="NSJ44208.1"/>
    </source>
</evidence>
<dbReference type="EMBL" id="JAAISW010000015">
    <property type="protein sequence ID" value="NSJ44208.1"/>
    <property type="molecule type" value="Genomic_DNA"/>
</dbReference>
<evidence type="ECO:0000313" key="2">
    <source>
        <dbReference type="Proteomes" id="UP000719916"/>
    </source>
</evidence>
<dbReference type="RefSeq" id="WP_157127716.1">
    <property type="nucleotide sequence ID" value="NZ_CAJUGB010000016.1"/>
</dbReference>
<dbReference type="Proteomes" id="UP000719916">
    <property type="component" value="Unassembled WGS sequence"/>
</dbReference>
<gene>
    <name evidence="1" type="ORF">G5B26_11565</name>
</gene>
<comment type="caution">
    <text evidence="1">The sequence shown here is derived from an EMBL/GenBank/DDBJ whole genome shotgun (WGS) entry which is preliminary data.</text>
</comment>
<organism evidence="1 2">
    <name type="scientific">Enterocloster clostridioformis</name>
    <dbReference type="NCBI Taxonomy" id="1531"/>
    <lineage>
        <taxon>Bacteria</taxon>
        <taxon>Bacillati</taxon>
        <taxon>Bacillota</taxon>
        <taxon>Clostridia</taxon>
        <taxon>Lachnospirales</taxon>
        <taxon>Lachnospiraceae</taxon>
        <taxon>Enterocloster</taxon>
    </lineage>
</organism>
<reference evidence="1 2" key="1">
    <citation type="journal article" date="2020" name="Cell Host Microbe">
        <title>Functional and Genomic Variation between Human-Derived Isolates of Lachnospiraceae Reveals Inter- and Intra-Species Diversity.</title>
        <authorList>
            <person name="Sorbara M.T."/>
            <person name="Littmann E.R."/>
            <person name="Fontana E."/>
            <person name="Moody T.U."/>
            <person name="Kohout C.E."/>
            <person name="Gjonbalaj M."/>
            <person name="Eaton V."/>
            <person name="Seok R."/>
            <person name="Leiner I.M."/>
            <person name="Pamer E.G."/>
        </authorList>
    </citation>
    <scope>NUCLEOTIDE SEQUENCE [LARGE SCALE GENOMIC DNA]</scope>
    <source>
        <strain evidence="1 2">MSK.2.26</strain>
    </source>
</reference>
<proteinExistence type="predicted"/>